<dbReference type="Gene3D" id="1.10.600.10">
    <property type="entry name" value="Farnesyl Diphosphate Synthase"/>
    <property type="match status" value="1"/>
</dbReference>
<accession>A0ABT5HWS1</accession>
<keyword evidence="2" id="KW-1185">Reference proteome</keyword>
<dbReference type="RefSeq" id="WP_272748758.1">
    <property type="nucleotide sequence ID" value="NZ_JAQQKX010000011.1"/>
</dbReference>
<sequence>MSEALTDNETVPRDEIVRLSANFIDDAQKREQVLAIFAFIELLRDVPARVSEPLLGDIRYTWWLEAIEEIAAGGKVRYHPLSAALEPLIREHGLDAEAFREAIEAHRVLLDGKLSMRDALNVADQGIVVLIRQAAQLLDAEADLDTLAAPARFQALAALKAARLLKAEEAGEVEYRHLYREARAALKRVPTALLPLVLPSALAGDAWFGRTRGAFSVRARLLWAFVSGRI</sequence>
<dbReference type="Pfam" id="PF00494">
    <property type="entry name" value="SQS_PSY"/>
    <property type="match status" value="1"/>
</dbReference>
<evidence type="ECO:0000313" key="2">
    <source>
        <dbReference type="Proteomes" id="UP001214854"/>
    </source>
</evidence>
<proteinExistence type="predicted"/>
<gene>
    <name evidence="1" type="ORF">PQU92_13455</name>
</gene>
<dbReference type="Proteomes" id="UP001214854">
    <property type="component" value="Unassembled WGS sequence"/>
</dbReference>
<protein>
    <submittedName>
        <fullName evidence="1">Squalene/phytoene synthase family protein</fullName>
    </submittedName>
</protein>
<dbReference type="InterPro" id="IPR002060">
    <property type="entry name" value="Squ/phyt_synthse"/>
</dbReference>
<organism evidence="1 2">
    <name type="scientific">Asticcacaulis aquaticus</name>
    <dbReference type="NCBI Taxonomy" id="2984212"/>
    <lineage>
        <taxon>Bacteria</taxon>
        <taxon>Pseudomonadati</taxon>
        <taxon>Pseudomonadota</taxon>
        <taxon>Alphaproteobacteria</taxon>
        <taxon>Caulobacterales</taxon>
        <taxon>Caulobacteraceae</taxon>
        <taxon>Asticcacaulis</taxon>
    </lineage>
</organism>
<dbReference type="InterPro" id="IPR008949">
    <property type="entry name" value="Isoprenoid_synthase_dom_sf"/>
</dbReference>
<comment type="caution">
    <text evidence="1">The sequence shown here is derived from an EMBL/GenBank/DDBJ whole genome shotgun (WGS) entry which is preliminary data.</text>
</comment>
<dbReference type="SUPFAM" id="SSF48576">
    <property type="entry name" value="Terpenoid synthases"/>
    <property type="match status" value="1"/>
</dbReference>
<reference evidence="1 2" key="1">
    <citation type="submission" date="2023-01" db="EMBL/GenBank/DDBJ databases">
        <title>Novel species of the genus Asticcacaulis isolated from rivers.</title>
        <authorList>
            <person name="Lu H."/>
        </authorList>
    </citation>
    <scope>NUCLEOTIDE SEQUENCE [LARGE SCALE GENOMIC DNA]</scope>
    <source>
        <strain evidence="1 2">BYS171W</strain>
    </source>
</reference>
<name>A0ABT5HWS1_9CAUL</name>
<evidence type="ECO:0000313" key="1">
    <source>
        <dbReference type="EMBL" id="MDC7684290.1"/>
    </source>
</evidence>
<dbReference type="EMBL" id="JAQQKX010000011">
    <property type="protein sequence ID" value="MDC7684290.1"/>
    <property type="molecule type" value="Genomic_DNA"/>
</dbReference>